<evidence type="ECO:0000313" key="2">
    <source>
        <dbReference type="EMBL" id="NEV65757.1"/>
    </source>
</evidence>
<name>A0A0C1YEB3_9CYAN</name>
<proteinExistence type="predicted"/>
<accession>A0A0C1YEB3</accession>
<dbReference type="Pfam" id="PF04755">
    <property type="entry name" value="PAP_fibrillin"/>
    <property type="match status" value="1"/>
</dbReference>
<feature type="domain" description="Plastid lipid-associated protein/fibrillin conserved" evidence="1">
    <location>
        <begin position="27"/>
        <end position="239"/>
    </location>
</feature>
<sequence>MSCPQQSEAKQALLTVLAEHHGDAKAAPVQQAIARLVELSDSSAPAYAPELPGCWQLVSAPNFPDGQQTAAGAWQYTLGRLAFNMFQPQTLSVQLTQVWQDIQPLAAEHHYTHNIVVHFQTVRPGLPTVHGIVRNLGVCQPADDTALQVQFTGGVLEPAPETDMSAWQQVFQSVVPASISWRDRLQRLVLKLIFGLGAPQAIDPQTGRAEFPMPRSPKGRLNILYLDDTLRIMQSQKEQTWMVCERVATDQ</sequence>
<organism evidence="2">
    <name type="scientific">Lyngbya confervoides BDU141951</name>
    <dbReference type="NCBI Taxonomy" id="1574623"/>
    <lineage>
        <taxon>Bacteria</taxon>
        <taxon>Bacillati</taxon>
        <taxon>Cyanobacteriota</taxon>
        <taxon>Cyanophyceae</taxon>
        <taxon>Oscillatoriophycideae</taxon>
        <taxon>Oscillatoriales</taxon>
        <taxon>Microcoleaceae</taxon>
        <taxon>Lyngbya</taxon>
    </lineage>
</organism>
<reference evidence="2" key="2">
    <citation type="journal article" date="2015" name="Genome Announc.">
        <title>Draft Genome Sequence of Filamentous Marine Cyanobacterium Lyngbya confervoides Strain BDU141951.</title>
        <authorList>
            <person name="Chandrababunaidu M.M."/>
            <person name="Sen D."/>
            <person name="Tripathy S."/>
        </authorList>
    </citation>
    <scope>NUCLEOTIDE SEQUENCE</scope>
    <source>
        <strain evidence="2">BDU141951</strain>
    </source>
</reference>
<dbReference type="EMBL" id="JTHE02000002">
    <property type="protein sequence ID" value="NEV65757.1"/>
    <property type="molecule type" value="Genomic_DNA"/>
</dbReference>
<evidence type="ECO:0000259" key="1">
    <source>
        <dbReference type="Pfam" id="PF04755"/>
    </source>
</evidence>
<comment type="caution">
    <text evidence="2">The sequence shown here is derived from an EMBL/GenBank/DDBJ whole genome shotgun (WGS) entry which is preliminary data.</text>
</comment>
<gene>
    <name evidence="2" type="ORF">QQ91_001330</name>
</gene>
<reference evidence="2" key="3">
    <citation type="submission" date="2020-02" db="EMBL/GenBank/DDBJ databases">
        <authorList>
            <person name="Sarangi A.N."/>
            <person name="Ghosh S."/>
            <person name="Mukherjee M."/>
            <person name="Tripathy S."/>
        </authorList>
    </citation>
    <scope>NUCLEOTIDE SEQUENCE</scope>
    <source>
        <strain evidence="2">BDU141951</strain>
    </source>
</reference>
<protein>
    <recommendedName>
        <fullName evidence="1">Plastid lipid-associated protein/fibrillin conserved domain-containing protein</fullName>
    </recommendedName>
</protein>
<reference evidence="2" key="1">
    <citation type="submission" date="2014-11" db="EMBL/GenBank/DDBJ databases">
        <authorList>
            <person name="Malar M.C."/>
            <person name="Sen D."/>
            <person name="Tripathy S."/>
        </authorList>
    </citation>
    <scope>NUCLEOTIDE SEQUENCE</scope>
    <source>
        <strain evidence="2">BDU141951</strain>
    </source>
</reference>
<dbReference type="InterPro" id="IPR006843">
    <property type="entry name" value="PAP/fibrillin_dom"/>
</dbReference>
<dbReference type="AlphaFoldDB" id="A0A0C1YEB3"/>